<keyword evidence="7" id="KW-1133">Transmembrane helix</keyword>
<dbReference type="Gene3D" id="3.40.50.300">
    <property type="entry name" value="P-loop containing nucleotide triphosphate hydrolases"/>
    <property type="match status" value="2"/>
</dbReference>
<dbReference type="RefSeq" id="XP_019095940.1">
    <property type="nucleotide sequence ID" value="XM_019240395.1"/>
</dbReference>
<reference evidence="9" key="1">
    <citation type="journal article" date="1997" name="Nucleic Acids Res.">
        <title>tRNAscan-SE: a program for improved detection of transfer RNA genes in genomic sequence.</title>
        <authorList>
            <person name="Lowe T.M."/>
            <person name="Eddy S.R."/>
        </authorList>
    </citation>
    <scope>NUCLEOTIDE SEQUENCE [LARGE SCALE GENOMIC DNA]</scope>
    <source>
        <strain evidence="9">r\DH55</strain>
    </source>
</reference>
<reference evidence="10 11" key="3">
    <citation type="submission" date="2025-05" db="UniProtKB">
        <authorList>
            <consortium name="RefSeq"/>
        </authorList>
    </citation>
    <scope>IDENTIFICATION</scope>
    <source>
        <tissue evidence="10 11">Leaf</tissue>
    </source>
</reference>
<name>A0ABM0X6V8_CAMSA</name>
<evidence type="ECO:0000256" key="3">
    <source>
        <dbReference type="ARBA" id="ARBA00022737"/>
    </source>
</evidence>
<evidence type="ECO:0000256" key="4">
    <source>
        <dbReference type="ARBA" id="ARBA00022801"/>
    </source>
</evidence>
<dbReference type="SUPFAM" id="SSF52200">
    <property type="entry name" value="Toll/Interleukin receptor TIR domain"/>
    <property type="match status" value="4"/>
</dbReference>
<keyword evidence="2" id="KW-0433">Leucine-rich repeat</keyword>
<evidence type="ECO:0000256" key="2">
    <source>
        <dbReference type="ARBA" id="ARBA00022614"/>
    </source>
</evidence>
<dbReference type="Pfam" id="PF07725">
    <property type="entry name" value="LRR_3"/>
    <property type="match status" value="2"/>
</dbReference>
<proteinExistence type="predicted"/>
<dbReference type="InterPro" id="IPR035897">
    <property type="entry name" value="Toll_tir_struct_dom_sf"/>
</dbReference>
<organism evidence="9 10">
    <name type="scientific">Camelina sativa</name>
    <name type="common">False flax</name>
    <name type="synonym">Myagrum sativum</name>
    <dbReference type="NCBI Taxonomy" id="90675"/>
    <lineage>
        <taxon>Eukaryota</taxon>
        <taxon>Viridiplantae</taxon>
        <taxon>Streptophyta</taxon>
        <taxon>Embryophyta</taxon>
        <taxon>Tracheophyta</taxon>
        <taxon>Spermatophyta</taxon>
        <taxon>Magnoliopsida</taxon>
        <taxon>eudicotyledons</taxon>
        <taxon>Gunneridae</taxon>
        <taxon>Pentapetalae</taxon>
        <taxon>rosids</taxon>
        <taxon>malvids</taxon>
        <taxon>Brassicales</taxon>
        <taxon>Brassicaceae</taxon>
        <taxon>Camelineae</taxon>
        <taxon>Camelina</taxon>
    </lineage>
</organism>
<dbReference type="PRINTS" id="PR00364">
    <property type="entry name" value="DISEASERSIST"/>
</dbReference>
<keyword evidence="9" id="KW-1185">Reference proteome</keyword>
<gene>
    <name evidence="10 11" type="primary">LOC104760394</name>
</gene>
<feature type="domain" description="TIR" evidence="8">
    <location>
        <begin position="553"/>
        <end position="716"/>
    </location>
</feature>
<feature type="domain" description="TIR" evidence="8">
    <location>
        <begin position="7"/>
        <end position="161"/>
    </location>
</feature>
<evidence type="ECO:0000259" key="8">
    <source>
        <dbReference type="PROSITE" id="PS50104"/>
    </source>
</evidence>
<keyword evidence="5" id="KW-0520">NAD</keyword>
<dbReference type="GeneID" id="104760394"/>
<keyword evidence="3" id="KW-0677">Repeat</keyword>
<evidence type="ECO:0000313" key="10">
    <source>
        <dbReference type="RefSeq" id="XP_010481615.1"/>
    </source>
</evidence>
<dbReference type="SUPFAM" id="SSF52540">
    <property type="entry name" value="P-loop containing nucleoside triphosphate hydrolases"/>
    <property type="match status" value="2"/>
</dbReference>
<evidence type="ECO:0000256" key="7">
    <source>
        <dbReference type="SAM" id="Phobius"/>
    </source>
</evidence>
<dbReference type="PANTHER" id="PTHR11017:SF589">
    <property type="entry name" value="ADP-RIBOSYL CYCLASE_CYCLIC ADP-RIBOSE HYDROLASE-RELATED"/>
    <property type="match status" value="1"/>
</dbReference>
<feature type="transmembrane region" description="Helical" evidence="7">
    <location>
        <begin position="3034"/>
        <end position="3052"/>
    </location>
</feature>
<protein>
    <recommendedName>
        <fullName evidence="1">ADP-ribosyl cyclase/cyclic ADP-ribose hydrolase</fullName>
        <ecNumber evidence="1">3.2.2.6</ecNumber>
    </recommendedName>
</protein>
<dbReference type="Proteomes" id="UP000694864">
    <property type="component" value="Chromosome 18"/>
</dbReference>
<dbReference type="SUPFAM" id="SSF52058">
    <property type="entry name" value="L domain-like"/>
    <property type="match status" value="2"/>
</dbReference>
<dbReference type="InterPro" id="IPR044974">
    <property type="entry name" value="Disease_R_plants"/>
</dbReference>
<dbReference type="Gene3D" id="3.80.10.10">
    <property type="entry name" value="Ribonuclease Inhibitor"/>
    <property type="match status" value="4"/>
</dbReference>
<dbReference type="Pfam" id="PF20160">
    <property type="entry name" value="C-JID"/>
    <property type="match status" value="2"/>
</dbReference>
<dbReference type="EC" id="3.2.2.6" evidence="1"/>
<dbReference type="InterPro" id="IPR042197">
    <property type="entry name" value="Apaf_helical"/>
</dbReference>
<evidence type="ECO:0000256" key="6">
    <source>
        <dbReference type="ARBA" id="ARBA00047304"/>
    </source>
</evidence>
<keyword evidence="7" id="KW-0472">Membrane</keyword>
<dbReference type="Gene3D" id="3.40.50.10140">
    <property type="entry name" value="Toll/interleukin-1 receptor homology (TIR) domain"/>
    <property type="match status" value="4"/>
</dbReference>
<dbReference type="InterPro" id="IPR032675">
    <property type="entry name" value="LRR_dom_sf"/>
</dbReference>
<dbReference type="RefSeq" id="XP_010481615.1">
    <property type="nucleotide sequence ID" value="XM_010483313.1"/>
</dbReference>
<keyword evidence="4" id="KW-0378">Hydrolase</keyword>
<keyword evidence="7" id="KW-0812">Transmembrane</keyword>
<dbReference type="PROSITE" id="PS50104">
    <property type="entry name" value="TIR"/>
    <property type="match status" value="4"/>
</dbReference>
<dbReference type="InterPro" id="IPR045344">
    <property type="entry name" value="C-JID"/>
</dbReference>
<evidence type="ECO:0000256" key="5">
    <source>
        <dbReference type="ARBA" id="ARBA00023027"/>
    </source>
</evidence>
<evidence type="ECO:0000256" key="1">
    <source>
        <dbReference type="ARBA" id="ARBA00011982"/>
    </source>
</evidence>
<feature type="domain" description="TIR" evidence="8">
    <location>
        <begin position="2821"/>
        <end position="2987"/>
    </location>
</feature>
<dbReference type="InterPro" id="IPR002182">
    <property type="entry name" value="NB-ARC"/>
</dbReference>
<reference evidence="9" key="2">
    <citation type="journal article" date="2014" name="Nat. Commun.">
        <title>The emerging biofuel crop Camelina sativa retains a highly undifferentiated hexaploid genome structure.</title>
        <authorList>
            <person name="Kagale S."/>
            <person name="Koh C."/>
            <person name="Nixon J."/>
            <person name="Bollina V."/>
            <person name="Clarke W.E."/>
            <person name="Tuteja R."/>
            <person name="Spillane C."/>
            <person name="Robinson S.J."/>
            <person name="Links M.G."/>
            <person name="Clarke C."/>
            <person name="Higgins E.E."/>
            <person name="Huebert T."/>
            <person name="Sharpe A.G."/>
            <person name="Parkin I.A."/>
        </authorList>
    </citation>
    <scope>NUCLEOTIDE SEQUENCE [LARGE SCALE GENOMIC DNA]</scope>
    <source>
        <strain evidence="9">r\DH55</strain>
    </source>
</reference>
<dbReference type="Gene3D" id="1.10.8.430">
    <property type="entry name" value="Helical domain of apoptotic protease-activating factors"/>
    <property type="match status" value="1"/>
</dbReference>
<dbReference type="Pfam" id="PF00931">
    <property type="entry name" value="NB-ARC"/>
    <property type="match status" value="2"/>
</dbReference>
<feature type="domain" description="TIR" evidence="8">
    <location>
        <begin position="273"/>
        <end position="426"/>
    </location>
</feature>
<dbReference type="InterPro" id="IPR011713">
    <property type="entry name" value="Leu-rich_rpt_3"/>
</dbReference>
<accession>A0ABM0X6V8</accession>
<evidence type="ECO:0000313" key="11">
    <source>
        <dbReference type="RefSeq" id="XP_019095940.1"/>
    </source>
</evidence>
<evidence type="ECO:0000313" key="9">
    <source>
        <dbReference type="Proteomes" id="UP000694864"/>
    </source>
</evidence>
<dbReference type="InterPro" id="IPR000157">
    <property type="entry name" value="TIR_dom"/>
</dbReference>
<dbReference type="Pfam" id="PF01582">
    <property type="entry name" value="TIR"/>
    <property type="match status" value="4"/>
</dbReference>
<comment type="catalytic activity">
    <reaction evidence="6">
        <text>NAD(+) + H2O = ADP-D-ribose + nicotinamide + H(+)</text>
        <dbReference type="Rhea" id="RHEA:16301"/>
        <dbReference type="ChEBI" id="CHEBI:15377"/>
        <dbReference type="ChEBI" id="CHEBI:15378"/>
        <dbReference type="ChEBI" id="CHEBI:17154"/>
        <dbReference type="ChEBI" id="CHEBI:57540"/>
        <dbReference type="ChEBI" id="CHEBI:57967"/>
        <dbReference type="EC" id="3.2.2.6"/>
    </reaction>
    <physiologicalReaction direction="left-to-right" evidence="6">
        <dbReference type="Rhea" id="RHEA:16302"/>
    </physiologicalReaction>
</comment>
<dbReference type="InterPro" id="IPR027417">
    <property type="entry name" value="P-loop_NTPase"/>
</dbReference>
<dbReference type="SMART" id="SM00255">
    <property type="entry name" value="TIR"/>
    <property type="match status" value="4"/>
</dbReference>
<sequence>MATQEETPPQVFINFRGAELSQSFVTHLTIALKRDGVKVCVGAENPIFNGIEESRIALVIFSKRYTESKWCLDELVKIKERVEEGKLLAIPVFYKLNSDEFKGLEGDFGLNLLKSNSGYDELKKWKEALDFILQKPGFLFSDESNLAAIIPLTVMHVKQEICRLSMGQTENSHFWLSEKQKDAFMDITLAVMISEDLKRVEGETVGVLLDANSDVNPDEAESVAKFSQSSRDDDINLRKDDNFLGEANSDATSNRRRIVSKSSILVTDDEHPPLNQVFVNYLRAELRHGFVARLNVALKSEEVNVYEDTVDDTSNIFKRIEESWIALVVFTSKYTQSTWCLYELEKIKERMDEGKLFVIPIYYKVKESHVRDLAGSFNNMFHRDKHTIKWKEALMSVLDRPGFVLDNRSDETEFITNVVVYVKNVMTQISLEHIEKLYERQSEQQGDASMNSSRSANLRLTGVDGERDGVLWDTKSDVNPKKAEIVQAKAKSRRGDSLNPRKEDTFLAEANFDATFNLQNSLENKRVDSTIEEKKQENVRESSTMVMNDKPQPEHKVFINFRRADLRHGFVGHLVKALNMVGFTVYIDLDDTMGKDLGNLFKRIEESQIALVIFSSMYTKSSCCLKELVKIKELMDKGNLVVIPIFYKVESLEVKQLKGDFGVNFWNLWRINRNHHIIKWKEALESVASMVGIYSKENSSESKFIAVTVKKVLERISLREAENTELPTGKGGKHETYLNNQYLFGIEKRMEQLEKKLEFDCNETRIVGVVGMPGIGKTTLAVMLHEKWNCKFLRCLPFLGIRKKSEDYGPVWLRKTLLEVLLEGKFLVISNKTTHESVKDKLLQSKVFIVLDDVSNKKQLDFLLGDLDWIKKGSKIIITTCDKSLLEGLSHDTYEVPELNYREAFQLFSHHAFGLQICSPTGAFLTLSRMFVDYARGHPLALNLLGRELHGKDKADWEFELEALTKNSSMMFQDVWRFSTDQLNERQKDVFLDILCLFKSEDEYFVRSLLDSEDPDSADAVSEVKDLANKFLITISGGRVEINVLLYALSKDLGSPRLLSMWNYKDIINKLTKMELSDANNVRGIFFDMSKLAKSIYFDSSTFINMCNLRYLKIYDPSCPRQYKADSKLNFPDGLEFPLKAVRYLYWVKFPLKELPPDIRPENLVDLTLPFSMIERVWEGVKDTPRLKWVDLSHSCYLLDLSALSRAENLQRLNLEGCTSLEELPVEIQNMKSLVFMNLRGCTHLSYLPKMNFISLKTLILSDCSNLEEFRLISESLEVLHLDGTAIKGLPLAIKKLQRLILLNLKNCTMLECLPNCLGELKALEELILSGCSRLKNLSELRENMKHLQSLLINRIGAKEMPNISCANISEGQTSADMVVQPFGPRQWPRGVNGVCSLRRLCLSGNDFVSLQTDIGKLYNLNWLDLRHCKLLTSIPMLPPRLQYFDAHGCDSLERVANPLALPVLSEQIHATFNFSNCNKLDEDAKDSIISYTRWRSELVLDALSRYNVGSVLEDFTGSCLPGWDIPAWFSHQASGSVLKQKLPQHWCDNQFTGIALCAVILFPDYHKQRNRLLVKCNCVFNYKDRSHNRFINTIGSWREPSNTPGKIESSHIFVGYTSTLDIKKYGGEEDEEGCSQTEVSFEFQVTDGTDVLKGCKVLKCGFSLVYATNGRENIRWDAETVEIPERIENVLGKAISYGNSGSHVDTQYESYSGPCSGKDANFLYEAKSDANPNVGKSFENKEVDLPNEEEDAGREIIVSSYRDNTSSGSLEKLKMHSFVGVELRLKQMEKALFSTPGKTHILGVVGMPGFGKTTLARVLFEKRGCKFPRHLFLTVSKKYSLEQLRRVFLKELLKHVNQDMDDETTHESVKDKLRQAKSFVVLDDVSDKKQLEFLLGNLDWIKKGSKIVITTRDKSLLDGLAHNTCVVQQLNNREGFQLFTYHAFYNQMYLSETFLSLSRIFVDNVPGNPRDLKQLGSDLCGKDEAYWQHELQRVKQNFSIEMRDVWTFSIDQLNERQRDVFLDIVHFFKSEDENFVKSLLDSGNPEAVSEVRDLADKFLITISDGRVEMHDQLYTLGKDLGSPGQHRLCNDKDIINKVTKMKQAEANNVRGIFLDMSQIRESIALERMTFTDMRNLLYLKIYDSYCPRKCKADCNLYFPDGLEFHMEEVRYLHWVKFPLQELPPDFRPENLVDLRLPYSKIERVWEGLKDTPRLKWVDLRHSSKLLDLSALSKAENLQRLNLEGCTSLDELPLEIQNMKSLIFLNLRGCTSLCYLPKMNLISLKTLILSDCSNLKEFQLISERVEFLHLDGTAIEGLPPAIQNLQRLVMLNLKNCTMLETLPNCLGKLKFLDELVLSGCSRLKSLPDVRHSLKHLQILLLDGTGANEMPSMSCFTGSEGPASADISLQPFPLYSTMREYACGVNGLSSLRRLCLSGNDFVTLQHDIGKLYNLNCLDVKQCKKLKFVPTLPPRLQYFDAHGCDSLERVANPLALPVLSGQKYAKFNFSNCDKLDQDAKDSIISYTRWRSQLMLDELTRYDESSVLEAFTGTCFPGWEVPAWFSHRAFGLVLKPKLPLHWSDNKFTGIALCAVISFQGYHERNRLLVKCKSVFNNEDGSCIRLSSTVGSWSPSNNTPGKIETCHIFIGYISILDIKKLGEEDKERCSHSDALFEFQVTDGTEVLEGCEVLKCGFSLVYLTDELRVKSGVRGAPLEANHCRDYSKNVAILETEAAERSSDGGDKVLELPNKMIALEVASSSEPPIAKSRFSWTKYRTVSNNSERERHIRALEVDAQLSEEPQHHIDDIIPMVASSSEAGIRQSHPQVFVSYHGAELHRTFVRHLVSTLTDARVSVFTDNDKGNGTKQLIQLYQRIEESKIALAIFSKRYVESNICLNELVMMDELAKEGKLLVIPIFYNVRSSDVRSLKGEFGQHFKEMRERYKDELEKVRKWEASVKSIAKTIGIHSEVHGEDASLVEATVEAVQRALTKISEGSLKYLGSVNTPTDHVFALFVTFLSCLIMSPLLFIEAYSISSVMWLVNVLVMVVVVVVLYQKICRWRDHKTQSSATISPPP</sequence>
<dbReference type="PANTHER" id="PTHR11017">
    <property type="entry name" value="LEUCINE-RICH REPEAT-CONTAINING PROTEIN"/>
    <property type="match status" value="1"/>
</dbReference>